<evidence type="ECO:0000256" key="2">
    <source>
        <dbReference type="PIRSR" id="PIRSR016184-1"/>
    </source>
</evidence>
<evidence type="ECO:0000313" key="4">
    <source>
        <dbReference type="Proteomes" id="UP001165122"/>
    </source>
</evidence>
<gene>
    <name evidence="3" type="ORF">TrLO_g9840</name>
</gene>
<dbReference type="OrthoDB" id="75169at2759"/>
<dbReference type="Gene3D" id="3.10.310.10">
    <property type="entry name" value="Diaminopimelate Epimerase, Chain A, domain 1"/>
    <property type="match status" value="2"/>
</dbReference>
<organism evidence="3 4">
    <name type="scientific">Triparma laevis f. longispina</name>
    <dbReference type="NCBI Taxonomy" id="1714387"/>
    <lineage>
        <taxon>Eukaryota</taxon>
        <taxon>Sar</taxon>
        <taxon>Stramenopiles</taxon>
        <taxon>Ochrophyta</taxon>
        <taxon>Bolidophyceae</taxon>
        <taxon>Parmales</taxon>
        <taxon>Triparmaceae</taxon>
        <taxon>Triparma</taxon>
    </lineage>
</organism>
<dbReference type="PANTHER" id="PTHR13774:SF39">
    <property type="entry name" value="BIOSYNTHESIS PROTEIN, PUTATIVE-RELATED"/>
    <property type="match status" value="1"/>
</dbReference>
<dbReference type="EMBL" id="BRXW01000226">
    <property type="protein sequence ID" value="GMI15197.1"/>
    <property type="molecule type" value="Genomic_DNA"/>
</dbReference>
<dbReference type="AlphaFoldDB" id="A0A9W7KXA6"/>
<dbReference type="GO" id="GO:0005737">
    <property type="term" value="C:cytoplasm"/>
    <property type="evidence" value="ECO:0007669"/>
    <property type="project" value="TreeGrafter"/>
</dbReference>
<sequence length="305" mass="32757">MVISYAKVSGFTYNGSGGNTAGVILPIDATRVCEDARVRVAKDIGFSETVFVDEIVETERGLRIKLNYYTPEARVDICGHATIACLGYLFEGGLLSGGKERGKEGGAEGRAEGELELVCGRVKFEFVEGQVFMQQIPVTVDNELESRSLIALRECLNISEEDLDVSVFEPCVASTGLRDVQVCLKNEECLDGLAPDFVKMTALSETLDVVGVHVSVLCGEGRVKVRNFAPRYAIDEESATGTSNCALAGVLGKRGGMEWGGVKTFEQGDGMGEPSRITVRLGGSESEPAWVGGKWKVVENNSVLI</sequence>
<dbReference type="InterPro" id="IPR003719">
    <property type="entry name" value="Phenazine_PhzF-like"/>
</dbReference>
<reference evidence="4" key="1">
    <citation type="journal article" date="2023" name="Commun. Biol.">
        <title>Genome analysis of Parmales, the sister group of diatoms, reveals the evolutionary specialization of diatoms from phago-mixotrophs to photoautotrophs.</title>
        <authorList>
            <person name="Ban H."/>
            <person name="Sato S."/>
            <person name="Yoshikawa S."/>
            <person name="Yamada K."/>
            <person name="Nakamura Y."/>
            <person name="Ichinomiya M."/>
            <person name="Sato N."/>
            <person name="Blanc-Mathieu R."/>
            <person name="Endo H."/>
            <person name="Kuwata A."/>
            <person name="Ogata H."/>
        </authorList>
    </citation>
    <scope>NUCLEOTIDE SEQUENCE [LARGE SCALE GENOMIC DNA]</scope>
    <source>
        <strain evidence="4">NIES 3700</strain>
    </source>
</reference>
<name>A0A9W7KXA6_9STRA</name>
<accession>A0A9W7KXA6</accession>
<evidence type="ECO:0000313" key="3">
    <source>
        <dbReference type="EMBL" id="GMI15197.1"/>
    </source>
</evidence>
<keyword evidence="1" id="KW-0413">Isomerase</keyword>
<feature type="active site" evidence="2">
    <location>
        <position position="48"/>
    </location>
</feature>
<proteinExistence type="predicted"/>
<protein>
    <recommendedName>
        <fullName evidence="5">Phenazine biosynthesis protein</fullName>
    </recommendedName>
</protein>
<evidence type="ECO:0008006" key="5">
    <source>
        <dbReference type="Google" id="ProtNLM"/>
    </source>
</evidence>
<dbReference type="PANTHER" id="PTHR13774">
    <property type="entry name" value="PHENAZINE BIOSYNTHESIS PROTEIN"/>
    <property type="match status" value="1"/>
</dbReference>
<dbReference type="PIRSF" id="PIRSF016184">
    <property type="entry name" value="PhzC_PhzF"/>
    <property type="match status" value="1"/>
</dbReference>
<comment type="caution">
    <text evidence="3">The sequence shown here is derived from an EMBL/GenBank/DDBJ whole genome shotgun (WGS) entry which is preliminary data.</text>
</comment>
<dbReference type="NCBIfam" id="TIGR00654">
    <property type="entry name" value="PhzF_family"/>
    <property type="match status" value="1"/>
</dbReference>
<dbReference type="Pfam" id="PF02567">
    <property type="entry name" value="PhzC-PhzF"/>
    <property type="match status" value="1"/>
</dbReference>
<keyword evidence="4" id="KW-1185">Reference proteome</keyword>
<evidence type="ECO:0000256" key="1">
    <source>
        <dbReference type="ARBA" id="ARBA00023235"/>
    </source>
</evidence>
<dbReference type="GO" id="GO:0016853">
    <property type="term" value="F:isomerase activity"/>
    <property type="evidence" value="ECO:0007669"/>
    <property type="project" value="UniProtKB-KW"/>
</dbReference>
<dbReference type="Proteomes" id="UP001165122">
    <property type="component" value="Unassembled WGS sequence"/>
</dbReference>
<dbReference type="SUPFAM" id="SSF54506">
    <property type="entry name" value="Diaminopimelate epimerase-like"/>
    <property type="match status" value="1"/>
</dbReference>